<dbReference type="InterPro" id="IPR057106">
    <property type="entry name" value="NXPE4_C"/>
</dbReference>
<dbReference type="GO" id="GO:0007399">
    <property type="term" value="P:nervous system development"/>
    <property type="evidence" value="ECO:0007669"/>
    <property type="project" value="UniProtKB-ARBA"/>
</dbReference>
<proteinExistence type="inferred from homology"/>
<evidence type="ECO:0000256" key="2">
    <source>
        <dbReference type="SAM" id="Phobius"/>
    </source>
</evidence>
<dbReference type="Pfam" id="PF06312">
    <property type="entry name" value="Neurexophilin"/>
    <property type="match status" value="1"/>
</dbReference>
<name>A0A8C5HEZ1_GOUWI</name>
<protein>
    <submittedName>
        <fullName evidence="4">NXPE family member 3-like</fullName>
    </submittedName>
</protein>
<feature type="domain" description="NXPE C-terminal" evidence="3">
    <location>
        <begin position="324"/>
        <end position="548"/>
    </location>
</feature>
<dbReference type="SUPFAM" id="SSF81296">
    <property type="entry name" value="E set domains"/>
    <property type="match status" value="1"/>
</dbReference>
<reference evidence="4" key="2">
    <citation type="submission" date="2025-08" db="UniProtKB">
        <authorList>
            <consortium name="Ensembl"/>
        </authorList>
    </citation>
    <scope>IDENTIFICATION</scope>
</reference>
<feature type="transmembrane region" description="Helical" evidence="2">
    <location>
        <begin position="34"/>
        <end position="53"/>
    </location>
</feature>
<feature type="transmembrane region" description="Helical" evidence="2">
    <location>
        <begin position="6"/>
        <end position="22"/>
    </location>
</feature>
<gene>
    <name evidence="4" type="primary">LOC114468955</name>
</gene>
<keyword evidence="2" id="KW-0812">Transmembrane</keyword>
<evidence type="ECO:0000259" key="3">
    <source>
        <dbReference type="Pfam" id="PF24536"/>
    </source>
</evidence>
<reference evidence="4" key="1">
    <citation type="submission" date="2020-06" db="EMBL/GenBank/DDBJ databases">
        <authorList>
            <consortium name="Wellcome Sanger Institute Data Sharing"/>
        </authorList>
    </citation>
    <scope>NUCLEOTIDE SEQUENCE [LARGE SCALE GENOMIC DNA]</scope>
</reference>
<keyword evidence="2" id="KW-0472">Membrane</keyword>
<keyword evidence="5" id="KW-1185">Reference proteome</keyword>
<dbReference type="PANTHER" id="PTHR16165:SF9">
    <property type="entry name" value="NXPE FAMILY MEMBER 3"/>
    <property type="match status" value="1"/>
</dbReference>
<evidence type="ECO:0000313" key="5">
    <source>
        <dbReference type="Proteomes" id="UP000694680"/>
    </source>
</evidence>
<dbReference type="AlphaFoldDB" id="A0A8C5HEZ1"/>
<comment type="similarity">
    <text evidence="1">Belongs to the NXPE family.</text>
</comment>
<dbReference type="PANTHER" id="PTHR16165">
    <property type="entry name" value="NXPE FAMILY MEMBER"/>
    <property type="match status" value="1"/>
</dbReference>
<dbReference type="InterPro" id="IPR026845">
    <property type="entry name" value="NXPH/NXPE"/>
</dbReference>
<dbReference type="InterPro" id="IPR014756">
    <property type="entry name" value="Ig_E-set"/>
</dbReference>
<keyword evidence="2" id="KW-1133">Transmembrane helix</keyword>
<evidence type="ECO:0000313" key="4">
    <source>
        <dbReference type="Ensembl" id="ENSGWIP00000044649.1"/>
    </source>
</evidence>
<accession>A0A8C5HEZ1</accession>
<dbReference type="Pfam" id="PF24536">
    <property type="entry name" value="NXPE4_C"/>
    <property type="match status" value="1"/>
</dbReference>
<dbReference type="Ensembl" id="ENSGWIT00000048393.1">
    <property type="protein sequence ID" value="ENSGWIP00000044649.1"/>
    <property type="gene ID" value="ENSGWIG00000022192.1"/>
</dbReference>
<evidence type="ECO:0000256" key="1">
    <source>
        <dbReference type="ARBA" id="ARBA00005431"/>
    </source>
</evidence>
<dbReference type="Proteomes" id="UP000694680">
    <property type="component" value="Chromosome 8"/>
</dbReference>
<sequence length="553" mass="62884">MSKNIIIIIIIIIIICCFDLQINGRLILNHNLSMCSISWMYLSLFLHHIFFQFQRNAYTNVFHHILNAHEEENILQSIAWPTTPSITSNLNVKNTSDPSCSMYTILPKVGGGHWYIGDQLEVSIIIKDYNCHPKTSGGDFLVASLKNKDLQAGVSGHVVDHLNGSYTAVFTLVWEGQAQVEVILVHPSEAVTVLQRQNKKHFDRVYFKGTFRSGSVTETTVCNVCLRPTAQPVCNYTDARTGEPWFCLKPKNLSCDTRIEHSRGGYSHSIGTQEYNLFKHNLNMNVPIWSSGSSIITVHQKNELTVKNTSVKFKPSGFYIKGVWQSHGNYKFHQFDNASIVQCLKGKVIHMYGDSTIRQWFGYLNNAMPDLKEFNLHASEKTSPFMSLDYKNNILVTFRCHGPPIRIRTIPISELRYIANELDTIRGGSNTVVALSVWAHFGNFPIQIYIRRLMSIRSAVMRLLTRAPETLVVIRSGNLQCAAFPVTLTNSDWYSLQCDKALRAVFKDMNVRLVDAWEMVLAHHLPPQLHPQPPIIKNMVDVLLSYTCPQKRE</sequence>
<organism evidence="4 5">
    <name type="scientific">Gouania willdenowi</name>
    <name type="common">Blunt-snouted clingfish</name>
    <name type="synonym">Lepadogaster willdenowi</name>
    <dbReference type="NCBI Taxonomy" id="441366"/>
    <lineage>
        <taxon>Eukaryota</taxon>
        <taxon>Metazoa</taxon>
        <taxon>Chordata</taxon>
        <taxon>Craniata</taxon>
        <taxon>Vertebrata</taxon>
        <taxon>Euteleostomi</taxon>
        <taxon>Actinopterygii</taxon>
        <taxon>Neopterygii</taxon>
        <taxon>Teleostei</taxon>
        <taxon>Neoteleostei</taxon>
        <taxon>Acanthomorphata</taxon>
        <taxon>Ovalentaria</taxon>
        <taxon>Blenniimorphae</taxon>
        <taxon>Blenniiformes</taxon>
        <taxon>Gobiesocoidei</taxon>
        <taxon>Gobiesocidae</taxon>
        <taxon>Gobiesocinae</taxon>
        <taxon>Gouania</taxon>
    </lineage>
</organism>
<reference evidence="4" key="3">
    <citation type="submission" date="2025-09" db="UniProtKB">
        <authorList>
            <consortium name="Ensembl"/>
        </authorList>
    </citation>
    <scope>IDENTIFICATION</scope>
</reference>